<dbReference type="Pfam" id="PF02608">
    <property type="entry name" value="Bmp"/>
    <property type="match status" value="1"/>
</dbReference>
<feature type="chain" id="PRO_5006632998" evidence="7">
    <location>
        <begin position="25"/>
        <end position="333"/>
    </location>
</feature>
<keyword evidence="6" id="KW-0449">Lipoprotein</keyword>
<evidence type="ECO:0000256" key="1">
    <source>
        <dbReference type="ARBA" id="ARBA00004193"/>
    </source>
</evidence>
<dbReference type="SUPFAM" id="SSF53822">
    <property type="entry name" value="Periplasmic binding protein-like I"/>
    <property type="match status" value="1"/>
</dbReference>
<evidence type="ECO:0000256" key="3">
    <source>
        <dbReference type="ARBA" id="ARBA00022475"/>
    </source>
</evidence>
<accession>A0A0S7BJM7</accession>
<evidence type="ECO:0000313" key="9">
    <source>
        <dbReference type="EMBL" id="GAP40565.1"/>
    </source>
</evidence>
<evidence type="ECO:0000259" key="8">
    <source>
        <dbReference type="Pfam" id="PF02608"/>
    </source>
</evidence>
<dbReference type="PANTHER" id="PTHR34296:SF2">
    <property type="entry name" value="ABC TRANSPORTER GUANOSINE-BINDING PROTEIN NUPN"/>
    <property type="match status" value="1"/>
</dbReference>
<feature type="signal peptide" evidence="7">
    <location>
        <begin position="1"/>
        <end position="24"/>
    </location>
</feature>
<dbReference type="GO" id="GO:0005886">
    <property type="term" value="C:plasma membrane"/>
    <property type="evidence" value="ECO:0007669"/>
    <property type="project" value="UniProtKB-SubCell"/>
</dbReference>
<dbReference type="OrthoDB" id="2556857at2"/>
<feature type="domain" description="ABC transporter substrate-binding protein PnrA-like" evidence="8">
    <location>
        <begin position="29"/>
        <end position="277"/>
    </location>
</feature>
<protein>
    <submittedName>
        <fullName evidence="9">Nucleoside-binding protein</fullName>
    </submittedName>
</protein>
<keyword evidence="10" id="KW-1185">Reference proteome</keyword>
<dbReference type="InterPro" id="IPR028082">
    <property type="entry name" value="Peripla_BP_I"/>
</dbReference>
<name>A0A0S7BJM7_9CHLR</name>
<dbReference type="EMBL" id="DF968181">
    <property type="protein sequence ID" value="GAP40565.1"/>
    <property type="molecule type" value="Genomic_DNA"/>
</dbReference>
<dbReference type="PANTHER" id="PTHR34296">
    <property type="entry name" value="TRANSCRIPTIONAL ACTIVATOR PROTEIN MED"/>
    <property type="match status" value="1"/>
</dbReference>
<comment type="subcellular location">
    <subcellularLocation>
        <location evidence="1">Cell membrane</location>
        <topology evidence="1">Lipid-anchor</topology>
    </subcellularLocation>
</comment>
<dbReference type="Gene3D" id="3.40.50.2300">
    <property type="match status" value="2"/>
</dbReference>
<evidence type="ECO:0000256" key="7">
    <source>
        <dbReference type="SAM" id="SignalP"/>
    </source>
</evidence>
<comment type="similarity">
    <text evidence="2">Belongs to the BMP lipoprotein family.</text>
</comment>
<reference evidence="9" key="1">
    <citation type="journal article" date="2015" name="Genome Announc.">
        <title>Draft Genome Sequence of Anaerolineae Strain TC1, a Novel Isolate from a Methanogenic Wastewater Treatment System.</title>
        <authorList>
            <person name="Matsuura N."/>
            <person name="Tourlousse D.M."/>
            <person name="Sun L."/>
            <person name="Toyonaga M."/>
            <person name="Kuroda K."/>
            <person name="Ohashi A."/>
            <person name="Cruz R."/>
            <person name="Yamaguchi T."/>
            <person name="Sekiguchi Y."/>
        </authorList>
    </citation>
    <scope>NUCLEOTIDE SEQUENCE [LARGE SCALE GENOMIC DNA]</scope>
    <source>
        <strain evidence="9">TC1</strain>
    </source>
</reference>
<dbReference type="InterPro" id="IPR050957">
    <property type="entry name" value="BMP_lipoprotein"/>
</dbReference>
<keyword evidence="5" id="KW-0472">Membrane</keyword>
<dbReference type="RefSeq" id="WP_062279988.1">
    <property type="nucleotide sequence ID" value="NZ_DF968181.1"/>
</dbReference>
<sequence>MKKTVKVLFVLLVLSLLVTASVSAADEKLKVALILPGQADDMSFNQAMYDAMMQVADEYADKIEVTVVEKVYEVADIEPALMDFASQGYDIIFGHGFQFQEPLIAVAEMFPETAFCLGTGYLTLPNTAVYDVELDTGGYLMGVLAGLMSETGKIGVVGGADVSEIFRGHEGYKYGAKSVNPDIVIEEVYTGDWNDSAAAKEAAISMYDDGVDIIWHSGDGIGLGVLEAAKEKGKFALGNVADQHTLAPDNVLSGVVYQWAPIIKNIIDDVISGAFFKTDPLFYWINIPNGGLTYAPFYELSDKVPADVQAQVQQTYQDLKDGKIELPDFEAAK</sequence>
<gene>
    <name evidence="9" type="ORF">ATC1_13541</name>
</gene>
<dbReference type="STRING" id="1678840.ATC1_13541"/>
<dbReference type="CDD" id="cd06304">
    <property type="entry name" value="PBP1_BmpA_Med_PnrA-like"/>
    <property type="match status" value="1"/>
</dbReference>
<evidence type="ECO:0000256" key="6">
    <source>
        <dbReference type="ARBA" id="ARBA00023288"/>
    </source>
</evidence>
<evidence type="ECO:0000256" key="4">
    <source>
        <dbReference type="ARBA" id="ARBA00022729"/>
    </source>
</evidence>
<keyword evidence="3" id="KW-1003">Cell membrane</keyword>
<dbReference type="InterPro" id="IPR003760">
    <property type="entry name" value="PnrA-like"/>
</dbReference>
<keyword evidence="4 7" id="KW-0732">Signal</keyword>
<evidence type="ECO:0000313" key="10">
    <source>
        <dbReference type="Proteomes" id="UP000053370"/>
    </source>
</evidence>
<evidence type="ECO:0000256" key="5">
    <source>
        <dbReference type="ARBA" id="ARBA00023136"/>
    </source>
</evidence>
<organism evidence="9">
    <name type="scientific">Flexilinea flocculi</name>
    <dbReference type="NCBI Taxonomy" id="1678840"/>
    <lineage>
        <taxon>Bacteria</taxon>
        <taxon>Bacillati</taxon>
        <taxon>Chloroflexota</taxon>
        <taxon>Anaerolineae</taxon>
        <taxon>Anaerolineales</taxon>
        <taxon>Anaerolineaceae</taxon>
        <taxon>Flexilinea</taxon>
    </lineage>
</organism>
<dbReference type="AlphaFoldDB" id="A0A0S7BJM7"/>
<dbReference type="Proteomes" id="UP000053370">
    <property type="component" value="Unassembled WGS sequence"/>
</dbReference>
<evidence type="ECO:0000256" key="2">
    <source>
        <dbReference type="ARBA" id="ARBA00008610"/>
    </source>
</evidence>
<dbReference type="PATRIC" id="fig|1678840.3.peg.1847"/>
<proteinExistence type="inferred from homology"/>